<feature type="repeat" description="ARM" evidence="10">
    <location>
        <begin position="471"/>
        <end position="513"/>
    </location>
</feature>
<evidence type="ECO:0000256" key="11">
    <source>
        <dbReference type="SAM" id="MobiDB-lite"/>
    </source>
</evidence>
<dbReference type="InterPro" id="IPR011989">
    <property type="entry name" value="ARM-like"/>
</dbReference>
<dbReference type="Gene3D" id="3.30.40.10">
    <property type="entry name" value="Zinc/RING finger domain, C3HC4 (zinc finger)"/>
    <property type="match status" value="1"/>
</dbReference>
<dbReference type="Proteomes" id="UP000265515">
    <property type="component" value="Unassembled WGS sequence"/>
</dbReference>
<dbReference type="UniPathway" id="UPA00143"/>
<evidence type="ECO:0000256" key="4">
    <source>
        <dbReference type="ARBA" id="ARBA00022679"/>
    </source>
</evidence>
<dbReference type="EMBL" id="BFEA01000358">
    <property type="protein sequence ID" value="GBG80869.1"/>
    <property type="molecule type" value="Genomic_DNA"/>
</dbReference>
<dbReference type="GO" id="GO:0016567">
    <property type="term" value="P:protein ubiquitination"/>
    <property type="evidence" value="ECO:0007669"/>
    <property type="project" value="UniProtKB-UniPathway"/>
</dbReference>
<comment type="caution">
    <text evidence="13">The sequence shown here is derived from an EMBL/GenBank/DDBJ whole genome shotgun (WGS) entry which is preliminary data.</text>
</comment>
<evidence type="ECO:0000256" key="3">
    <source>
        <dbReference type="ARBA" id="ARBA00012483"/>
    </source>
</evidence>
<dbReference type="InterPro" id="IPR057623">
    <property type="entry name" value="PUB12-19-like_N"/>
</dbReference>
<dbReference type="STRING" id="69332.A0A388LEX4"/>
<dbReference type="SUPFAM" id="SSF48371">
    <property type="entry name" value="ARM repeat"/>
    <property type="match status" value="1"/>
</dbReference>
<dbReference type="GO" id="GO:0007166">
    <property type="term" value="P:cell surface receptor signaling pathway"/>
    <property type="evidence" value="ECO:0007669"/>
    <property type="project" value="InterPro"/>
</dbReference>
<keyword evidence="14" id="KW-1185">Reference proteome</keyword>
<proteinExistence type="predicted"/>
<dbReference type="FunFam" id="1.20.930.20:FF:000002">
    <property type="entry name" value="RING-type E3 ubiquitin transferase"/>
    <property type="match status" value="1"/>
</dbReference>
<dbReference type="InterPro" id="IPR003613">
    <property type="entry name" value="Ubox_domain"/>
</dbReference>
<evidence type="ECO:0000256" key="2">
    <source>
        <dbReference type="ARBA" id="ARBA00004906"/>
    </source>
</evidence>
<dbReference type="PROSITE" id="PS50176">
    <property type="entry name" value="ARM_REPEAT"/>
    <property type="match status" value="3"/>
</dbReference>
<dbReference type="Pfam" id="PF25598">
    <property type="entry name" value="ARM_PUB"/>
    <property type="match status" value="1"/>
</dbReference>
<dbReference type="SMART" id="SM00504">
    <property type="entry name" value="Ubox"/>
    <property type="match status" value="1"/>
</dbReference>
<dbReference type="FunFam" id="1.25.10.10:FF:000082">
    <property type="entry name" value="RING-type E3 ubiquitin transferase"/>
    <property type="match status" value="1"/>
</dbReference>
<dbReference type="SMART" id="SM00185">
    <property type="entry name" value="ARM"/>
    <property type="match status" value="6"/>
</dbReference>
<evidence type="ECO:0000313" key="13">
    <source>
        <dbReference type="EMBL" id="GBG80869.1"/>
    </source>
</evidence>
<gene>
    <name evidence="13" type="ORF">CBR_g31425</name>
</gene>
<dbReference type="Gene3D" id="1.20.930.20">
    <property type="entry name" value="Adaptor protein Cbl, N-terminal domain"/>
    <property type="match status" value="1"/>
</dbReference>
<dbReference type="SUPFAM" id="SSF57850">
    <property type="entry name" value="RING/U-box"/>
    <property type="match status" value="1"/>
</dbReference>
<dbReference type="InterPro" id="IPR036537">
    <property type="entry name" value="Adaptor_Cbl_N_dom_sf"/>
</dbReference>
<evidence type="ECO:0000256" key="7">
    <source>
        <dbReference type="ARBA" id="ARBA00074389"/>
    </source>
</evidence>
<dbReference type="FunFam" id="3.30.40.10:FF:000114">
    <property type="entry name" value="RING-type E3 ubiquitin transferase"/>
    <property type="match status" value="1"/>
</dbReference>
<reference evidence="13 14" key="1">
    <citation type="journal article" date="2018" name="Cell">
        <title>The Chara Genome: Secondary Complexity and Implications for Plant Terrestrialization.</title>
        <authorList>
            <person name="Nishiyama T."/>
            <person name="Sakayama H."/>
            <person name="Vries J.D."/>
            <person name="Buschmann H."/>
            <person name="Saint-Marcoux D."/>
            <person name="Ullrich K.K."/>
            <person name="Haas F.B."/>
            <person name="Vanderstraeten L."/>
            <person name="Becker D."/>
            <person name="Lang D."/>
            <person name="Vosolsobe S."/>
            <person name="Rombauts S."/>
            <person name="Wilhelmsson P.K.I."/>
            <person name="Janitza P."/>
            <person name="Kern R."/>
            <person name="Heyl A."/>
            <person name="Rumpler F."/>
            <person name="Villalobos L.I.A.C."/>
            <person name="Clay J.M."/>
            <person name="Skokan R."/>
            <person name="Toyoda A."/>
            <person name="Suzuki Y."/>
            <person name="Kagoshima H."/>
            <person name="Schijlen E."/>
            <person name="Tajeshwar N."/>
            <person name="Catarino B."/>
            <person name="Hetherington A.J."/>
            <person name="Saltykova A."/>
            <person name="Bonnot C."/>
            <person name="Breuninger H."/>
            <person name="Symeonidi A."/>
            <person name="Radhakrishnan G.V."/>
            <person name="Van Nieuwerburgh F."/>
            <person name="Deforce D."/>
            <person name="Chang C."/>
            <person name="Karol K.G."/>
            <person name="Hedrich R."/>
            <person name="Ulvskov P."/>
            <person name="Glockner G."/>
            <person name="Delwiche C.F."/>
            <person name="Petrasek J."/>
            <person name="Van de Peer Y."/>
            <person name="Friml J."/>
            <person name="Beilby M."/>
            <person name="Dolan L."/>
            <person name="Kohara Y."/>
            <person name="Sugano S."/>
            <person name="Fujiyama A."/>
            <person name="Delaux P.-M."/>
            <person name="Quint M."/>
            <person name="TheiBen G."/>
            <person name="Hagemann M."/>
            <person name="Harholt J."/>
            <person name="Dunand C."/>
            <person name="Zachgo S."/>
            <person name="Langdale J."/>
            <person name="Maumus F."/>
            <person name="Straeten D.V.D."/>
            <person name="Gould S.B."/>
            <person name="Rensing S.A."/>
        </authorList>
    </citation>
    <scope>NUCLEOTIDE SEQUENCE [LARGE SCALE GENOMIC DNA]</scope>
    <source>
        <strain evidence="13 14">S276</strain>
    </source>
</reference>
<dbReference type="InterPro" id="IPR000225">
    <property type="entry name" value="Armadillo"/>
</dbReference>
<evidence type="ECO:0000256" key="6">
    <source>
        <dbReference type="ARBA" id="ARBA00022786"/>
    </source>
</evidence>
<dbReference type="Gene3D" id="1.25.10.10">
    <property type="entry name" value="Leucine-rich Repeat Variant"/>
    <property type="match status" value="3"/>
</dbReference>
<dbReference type="PANTHER" id="PTHR23315">
    <property type="entry name" value="U BOX DOMAIN-CONTAINING"/>
    <property type="match status" value="1"/>
</dbReference>
<name>A0A388LEX4_CHABU</name>
<dbReference type="InterPro" id="IPR045210">
    <property type="entry name" value="RING-Ubox_PUB"/>
</dbReference>
<dbReference type="Pfam" id="PF04564">
    <property type="entry name" value="U-box"/>
    <property type="match status" value="1"/>
</dbReference>
<feature type="repeat" description="ARM" evidence="10">
    <location>
        <begin position="512"/>
        <end position="554"/>
    </location>
</feature>
<feature type="repeat" description="ARM" evidence="10">
    <location>
        <begin position="553"/>
        <end position="595"/>
    </location>
</feature>
<dbReference type="InterPro" id="IPR016024">
    <property type="entry name" value="ARM-type_fold"/>
</dbReference>
<dbReference type="CDD" id="cd21037">
    <property type="entry name" value="MLKL_NTD"/>
    <property type="match status" value="1"/>
</dbReference>
<keyword evidence="5" id="KW-0677">Repeat</keyword>
<dbReference type="PANTHER" id="PTHR23315:SF111">
    <property type="entry name" value="U-BOX DOMAIN-CONTAINING PROTEIN 14"/>
    <property type="match status" value="1"/>
</dbReference>
<evidence type="ECO:0000256" key="9">
    <source>
        <dbReference type="ARBA" id="ARBA00076227"/>
    </source>
</evidence>
<dbReference type="AlphaFoldDB" id="A0A388LEX4"/>
<protein>
    <recommendedName>
        <fullName evidence="7">U-box domain-containing protein 12</fullName>
        <ecNumber evidence="3">2.3.2.27</ecNumber>
    </recommendedName>
    <alternativeName>
        <fullName evidence="8">Plant U-box protein 12</fullName>
    </alternativeName>
    <alternativeName>
        <fullName evidence="9">RING-type E3 ubiquitin transferase PUB12</fullName>
    </alternativeName>
</protein>
<dbReference type="Pfam" id="PF25368">
    <property type="entry name" value="PUB10_N"/>
    <property type="match status" value="1"/>
</dbReference>
<dbReference type="InterPro" id="IPR013083">
    <property type="entry name" value="Znf_RING/FYVE/PHD"/>
</dbReference>
<evidence type="ECO:0000256" key="1">
    <source>
        <dbReference type="ARBA" id="ARBA00000900"/>
    </source>
</evidence>
<evidence type="ECO:0000256" key="8">
    <source>
        <dbReference type="ARBA" id="ARBA00075465"/>
    </source>
</evidence>
<dbReference type="OMA" id="YERECIK"/>
<keyword evidence="6" id="KW-0833">Ubl conjugation pathway</keyword>
<dbReference type="EC" id="2.3.2.27" evidence="3"/>
<feature type="domain" description="U-box" evidence="12">
    <location>
        <begin position="327"/>
        <end position="401"/>
    </location>
</feature>
<evidence type="ECO:0000256" key="10">
    <source>
        <dbReference type="PROSITE-ProRule" id="PRU00259"/>
    </source>
</evidence>
<dbReference type="GO" id="GO:0061630">
    <property type="term" value="F:ubiquitin protein ligase activity"/>
    <property type="evidence" value="ECO:0007669"/>
    <property type="project" value="UniProtKB-EC"/>
</dbReference>
<sequence length="759" mass="81633">MAASIGGRFTRDWQASIHRDVKSLPSRELGSVQHRDHREVIGVKDVQLPPLPMAPILGETGTSTATHKESSWLLLKQLIQLSKNVSKTAETARSHKKFCLTLTRRIKNIVPLLEELRDVPSPLPHSAQSALKAMETVFRKSKTLVEECRDGSRLYMILKSESVVLRFHELTAELCRHLEELPLHMLDISDETKEQVGLVRAQLKRARSVVDVKDAVLFSELKNAAECHQKGLGVDMGKMKEILRLLDLSTCSAIEAERKVIEKHLPSLSPGKEEEEVGAVMGLLENVALCVNYDMDAPPVMTASSSAPSSSSSTAVVLVQQRKLPPVPPDDYKCPISLELMRDPVIIATGQTFERACIQKWLNSGHRTCPKTQQVLSHIVVIPNFVLKSLIMAWCEGNGVDFPDKPGAQNPGRSGRNSAENGEITGDRSLVDGLLQKLVSGTTENKRQAAEELRLLAKRSMENRVCIAQAGAIPLLVHLLSSSDPKTQEHAVTALLNLSINESNKTAIMAAGAVPPIVEVLKSGSMEARENAAATLFSLSVGDDNKITIGASGAIPALVDLLQEGVSRGKKDAATALFNLSIYQGNKTRAIRAGIIPPLMQLLADRTTGMVDEALAMLAILVTAPEGRSAIGHTIAVPILVDLLGTGSPRNKENAAAVLLALCQSNTEHAETAIKLGAILPLTALLQSGMPRARRKANLLLGHLQASGANHAVEQRARFRLFSSSLGGDAAVIVEGAVEAQAAGDAVIGRCILKVVVGV</sequence>
<dbReference type="Gramene" id="GBG80869">
    <property type="protein sequence ID" value="GBG80869"/>
    <property type="gene ID" value="CBR_g31425"/>
</dbReference>
<feature type="region of interest" description="Disordered" evidence="11">
    <location>
        <begin position="402"/>
        <end position="425"/>
    </location>
</feature>
<evidence type="ECO:0000256" key="5">
    <source>
        <dbReference type="ARBA" id="ARBA00022737"/>
    </source>
</evidence>
<dbReference type="CDD" id="cd16664">
    <property type="entry name" value="RING-Ubox_PUB"/>
    <property type="match status" value="1"/>
</dbReference>
<evidence type="ECO:0000313" key="14">
    <source>
        <dbReference type="Proteomes" id="UP000265515"/>
    </source>
</evidence>
<keyword evidence="4" id="KW-0808">Transferase</keyword>
<dbReference type="PROSITE" id="PS51698">
    <property type="entry name" value="U_BOX"/>
    <property type="match status" value="1"/>
</dbReference>
<dbReference type="InterPro" id="IPR059179">
    <property type="entry name" value="MLKL-like_MCAfunc"/>
</dbReference>
<dbReference type="InterPro" id="IPR058678">
    <property type="entry name" value="ARM_PUB"/>
</dbReference>
<organism evidence="13 14">
    <name type="scientific">Chara braunii</name>
    <name type="common">Braun's stonewort</name>
    <dbReference type="NCBI Taxonomy" id="69332"/>
    <lineage>
        <taxon>Eukaryota</taxon>
        <taxon>Viridiplantae</taxon>
        <taxon>Streptophyta</taxon>
        <taxon>Charophyceae</taxon>
        <taxon>Charales</taxon>
        <taxon>Characeae</taxon>
        <taxon>Chara</taxon>
    </lineage>
</organism>
<evidence type="ECO:0000259" key="12">
    <source>
        <dbReference type="PROSITE" id="PS51698"/>
    </source>
</evidence>
<dbReference type="OrthoDB" id="7537227at2759"/>
<comment type="pathway">
    <text evidence="2">Protein modification; protein ubiquitination.</text>
</comment>
<feature type="compositionally biased region" description="Polar residues" evidence="11">
    <location>
        <begin position="411"/>
        <end position="420"/>
    </location>
</feature>
<comment type="catalytic activity">
    <reaction evidence="1">
        <text>S-ubiquitinyl-[E2 ubiquitin-conjugating enzyme]-L-cysteine + [acceptor protein]-L-lysine = [E2 ubiquitin-conjugating enzyme]-L-cysteine + N(6)-ubiquitinyl-[acceptor protein]-L-lysine.</text>
        <dbReference type="EC" id="2.3.2.27"/>
    </reaction>
</comment>
<accession>A0A388LEX4</accession>